<keyword evidence="17" id="KW-0732">Signal</keyword>
<feature type="chain" id="PRO_5005451544" description="NADH-ubiquinone oxidoreductase chain 5" evidence="17">
    <location>
        <begin position="20"/>
        <end position="569"/>
    </location>
</feature>
<evidence type="ECO:0000259" key="19">
    <source>
        <dbReference type="Pfam" id="PF00662"/>
    </source>
</evidence>
<evidence type="ECO:0000256" key="9">
    <source>
        <dbReference type="ARBA" id="ARBA00022982"/>
    </source>
</evidence>
<dbReference type="GO" id="GO:0008137">
    <property type="term" value="F:NADH dehydrogenase (ubiquinone) activity"/>
    <property type="evidence" value="ECO:0007669"/>
    <property type="project" value="UniProtKB-EC"/>
</dbReference>
<feature type="transmembrane region" description="Helical" evidence="16">
    <location>
        <begin position="269"/>
        <end position="294"/>
    </location>
</feature>
<evidence type="ECO:0000256" key="17">
    <source>
        <dbReference type="SAM" id="SignalP"/>
    </source>
</evidence>
<evidence type="ECO:0000256" key="7">
    <source>
        <dbReference type="ARBA" id="ARBA00022792"/>
    </source>
</evidence>
<dbReference type="PANTHER" id="PTHR42829:SF2">
    <property type="entry name" value="NADH-UBIQUINONE OXIDOREDUCTASE CHAIN 5"/>
    <property type="match status" value="1"/>
</dbReference>
<dbReference type="InterPro" id="IPR001750">
    <property type="entry name" value="ND/Mrp_TM"/>
</dbReference>
<dbReference type="RefSeq" id="YP_009164806.1">
    <property type="nucleotide sequence ID" value="NC_027854.1"/>
</dbReference>
<feature type="transmembrane region" description="Helical" evidence="16">
    <location>
        <begin position="212"/>
        <end position="231"/>
    </location>
</feature>
<comment type="subcellular location">
    <subcellularLocation>
        <location evidence="1">Mitochondrion inner membrane</location>
        <topology evidence="1">Multi-pass membrane protein</topology>
    </subcellularLocation>
</comment>
<evidence type="ECO:0000259" key="18">
    <source>
        <dbReference type="Pfam" id="PF00361"/>
    </source>
</evidence>
<feature type="domain" description="NADH:quinone oxidoreductase/Mrp antiporter transmembrane" evidence="18">
    <location>
        <begin position="107"/>
        <end position="386"/>
    </location>
</feature>
<dbReference type="CTD" id="4540"/>
<keyword evidence="9" id="KW-0249">Electron transport</keyword>
<reference evidence="21" key="1">
    <citation type="submission" date="2015-03" db="EMBL/GenBank/DDBJ databases">
        <title>The complete mitochondrial genome sequence of the vestimentiferan tubeworm Lamellibrachia satsuma (Annelida: Polychaeta: Siboglinidae).</title>
        <authorList>
            <person name="Patra A.K."/>
            <person name="Fujiwara Y."/>
            <person name="Kim S.-J."/>
        </authorList>
    </citation>
    <scope>NUCLEOTIDE SEQUENCE</scope>
</reference>
<dbReference type="GO" id="GO:0042773">
    <property type="term" value="P:ATP synthesis coupled electron transport"/>
    <property type="evidence" value="ECO:0007669"/>
    <property type="project" value="InterPro"/>
</dbReference>
<sequence length="569" mass="62911">MTMAPFRASMMMLLLSSLALPSSLFLFSSSLSILLSWHMMSISSTHISLSLILDPQGLLFMSVILFISGNVLMFSKSYMKGDPNISRFTHLTLLFVLSMNMLVLFPHLMILLLGWDGLGITSFLLIIYYQNPKSLAAGMFTALTNRIGDVLILISIAWLLHNGNWIIINIWTNEMSSFIIMSLTIAGMTKSAQIPFSSWLPAAMEAPTPVSALVHSSTLVTGGIFLLIRFFPFLNQLHLFNLFLMIMASLTMLMAGLSAMNEMDMKKVIALSTLSQLGLMMMSLALGVPALTLFHLLTHALFKALLFMTAGSIILYASHNQDLRLMGLSSPSIPMTSASMLIANMALFGAPFLVGFYSKDLILEEILFNQSNSLIYILAFFATGLTAGYSLRMMMMILWTPKHAIPCSNLTDKDFPIITPMFMMTLAAIMGGSALNWTLIIPCQPLLIPTPQKILTPMVTLLGLITAWIFSNPKMTSMFIKTPLLLHSSSSMWFLTNLSTQNMISIPLMSSHMLTLLGENGWMESSSSQGTKSTLSSISSKIQLSQSKMMNKLLFMSMFTILPMMVILL</sequence>
<dbReference type="GeneID" id="25768973"/>
<evidence type="ECO:0000256" key="5">
    <source>
        <dbReference type="ARBA" id="ARBA00022660"/>
    </source>
</evidence>
<keyword evidence="13 16" id="KW-0496">Mitochondrion</keyword>
<keyword evidence="11 16" id="KW-0520">NAD</keyword>
<feature type="transmembrane region" description="Helical" evidence="16">
    <location>
        <begin position="377"/>
        <end position="400"/>
    </location>
</feature>
<keyword evidence="10 16" id="KW-1133">Transmembrane helix</keyword>
<keyword evidence="8" id="KW-1278">Translocase</keyword>
<feature type="transmembrane region" description="Helical" evidence="16">
    <location>
        <begin position="56"/>
        <end position="73"/>
    </location>
</feature>
<evidence type="ECO:0000256" key="12">
    <source>
        <dbReference type="ARBA" id="ARBA00023075"/>
    </source>
</evidence>
<dbReference type="EC" id="7.1.1.2" evidence="2 16"/>
<evidence type="ECO:0000256" key="6">
    <source>
        <dbReference type="ARBA" id="ARBA00022692"/>
    </source>
</evidence>
<dbReference type="InterPro" id="IPR001516">
    <property type="entry name" value="Proton_antipo_N"/>
</dbReference>
<evidence type="ECO:0000256" key="16">
    <source>
        <dbReference type="RuleBase" id="RU003404"/>
    </source>
</evidence>
<evidence type="ECO:0000256" key="3">
    <source>
        <dbReference type="ARBA" id="ARBA00021096"/>
    </source>
</evidence>
<dbReference type="InterPro" id="IPR003945">
    <property type="entry name" value="NU5C-like"/>
</dbReference>
<keyword evidence="6 16" id="KW-0812">Transmembrane</keyword>
<feature type="transmembrane region" description="Helical" evidence="16">
    <location>
        <begin position="237"/>
        <end position="257"/>
    </location>
</feature>
<comment type="similarity">
    <text evidence="16">Belongs to the complex I subunit 5 family.</text>
</comment>
<feature type="signal peptide" evidence="17">
    <location>
        <begin position="1"/>
        <end position="19"/>
    </location>
</feature>
<dbReference type="PANTHER" id="PTHR42829">
    <property type="entry name" value="NADH-UBIQUINONE OXIDOREDUCTASE CHAIN 5"/>
    <property type="match status" value="1"/>
</dbReference>
<feature type="transmembrane region" description="Helical" evidence="16">
    <location>
        <begin position="300"/>
        <end position="317"/>
    </location>
</feature>
<dbReference type="Pfam" id="PF06455">
    <property type="entry name" value="NADH5_C"/>
    <property type="match status" value="1"/>
</dbReference>
<dbReference type="Pfam" id="PF00361">
    <property type="entry name" value="Proton_antipo_M"/>
    <property type="match status" value="1"/>
</dbReference>
<comment type="function">
    <text evidence="16">Core subunit of the mitochondrial membrane respiratory chain NADH dehydrogenase (Complex I) which catalyzes electron transfer from NADH through the respiratory chain, using ubiquinone as an electron acceptor. Essential for the catalytic activity and assembly of complex I.</text>
</comment>
<evidence type="ECO:0000256" key="2">
    <source>
        <dbReference type="ARBA" id="ARBA00012944"/>
    </source>
</evidence>
<protein>
    <recommendedName>
        <fullName evidence="3 16">NADH-ubiquinone oxidoreductase chain 5</fullName>
        <ecNumber evidence="2 16">7.1.1.2</ecNumber>
    </recommendedName>
</protein>
<accession>A0A0K0Q635</accession>
<keyword evidence="12 16" id="KW-0830">Ubiquinone</keyword>
<feature type="transmembrane region" description="Helical" evidence="16">
    <location>
        <begin position="178"/>
        <end position="200"/>
    </location>
</feature>
<proteinExistence type="inferred from homology"/>
<dbReference type="Pfam" id="PF00662">
    <property type="entry name" value="Proton_antipo_N"/>
    <property type="match status" value="1"/>
</dbReference>
<name>A0A0K0Q635_LAMSA</name>
<dbReference type="GO" id="GO:0003954">
    <property type="term" value="F:NADH dehydrogenase activity"/>
    <property type="evidence" value="ECO:0007669"/>
    <property type="project" value="TreeGrafter"/>
</dbReference>
<feature type="transmembrane region" description="Helical" evidence="16">
    <location>
        <begin position="338"/>
        <end position="357"/>
    </location>
</feature>
<evidence type="ECO:0000256" key="14">
    <source>
        <dbReference type="ARBA" id="ARBA00023136"/>
    </source>
</evidence>
<evidence type="ECO:0000313" key="21">
    <source>
        <dbReference type="EMBL" id="AKR07094.1"/>
    </source>
</evidence>
<evidence type="ECO:0000259" key="20">
    <source>
        <dbReference type="Pfam" id="PF06455"/>
    </source>
</evidence>
<evidence type="ECO:0000256" key="8">
    <source>
        <dbReference type="ARBA" id="ARBA00022967"/>
    </source>
</evidence>
<keyword evidence="5" id="KW-0679">Respiratory chain</keyword>
<organism evidence="21">
    <name type="scientific">Lamellibrachia satsuma</name>
    <name type="common">Hydrothermal vent tubeworm</name>
    <dbReference type="NCBI Taxonomy" id="104711"/>
    <lineage>
        <taxon>Eukaryota</taxon>
        <taxon>Metazoa</taxon>
        <taxon>Spiralia</taxon>
        <taxon>Lophotrochozoa</taxon>
        <taxon>Annelida</taxon>
        <taxon>Polychaeta</taxon>
        <taxon>Sedentaria</taxon>
        <taxon>Canalipalpata</taxon>
        <taxon>Sabellida</taxon>
        <taxon>Siboglinidae</taxon>
        <taxon>Lamellibrachia</taxon>
    </lineage>
</organism>
<feature type="transmembrane region" description="Helical" evidence="16">
    <location>
        <begin position="454"/>
        <end position="471"/>
    </location>
</feature>
<evidence type="ECO:0000256" key="15">
    <source>
        <dbReference type="ARBA" id="ARBA00049551"/>
    </source>
</evidence>
<dbReference type="GO" id="GO:0005743">
    <property type="term" value="C:mitochondrial inner membrane"/>
    <property type="evidence" value="ECO:0007669"/>
    <property type="project" value="UniProtKB-SubCell"/>
</dbReference>
<geneLocation type="mitochondrion" evidence="21"/>
<evidence type="ECO:0000256" key="4">
    <source>
        <dbReference type="ARBA" id="ARBA00022448"/>
    </source>
</evidence>
<dbReference type="PRINTS" id="PR01434">
    <property type="entry name" value="NADHDHGNASE5"/>
</dbReference>
<evidence type="ECO:0000256" key="13">
    <source>
        <dbReference type="ARBA" id="ARBA00023128"/>
    </source>
</evidence>
<keyword evidence="4 16" id="KW-0813">Transport</keyword>
<dbReference type="AlphaFoldDB" id="A0A0K0Q635"/>
<keyword evidence="7" id="KW-0999">Mitochondrion inner membrane</keyword>
<evidence type="ECO:0000256" key="10">
    <source>
        <dbReference type="ARBA" id="ARBA00022989"/>
    </source>
</evidence>
<dbReference type="GO" id="GO:0015990">
    <property type="term" value="P:electron transport coupled proton transport"/>
    <property type="evidence" value="ECO:0007669"/>
    <property type="project" value="TreeGrafter"/>
</dbReference>
<gene>
    <name evidence="21" type="primary">ND5</name>
</gene>
<feature type="transmembrane region" description="Helical" evidence="16">
    <location>
        <begin position="421"/>
        <end position="442"/>
    </location>
</feature>
<dbReference type="EMBL" id="KP987801">
    <property type="protein sequence ID" value="AKR07094.1"/>
    <property type="molecule type" value="Genomic_DNA"/>
</dbReference>
<comment type="catalytic activity">
    <reaction evidence="15 16">
        <text>a ubiquinone + NADH + 5 H(+)(in) = a ubiquinol + NAD(+) + 4 H(+)(out)</text>
        <dbReference type="Rhea" id="RHEA:29091"/>
        <dbReference type="Rhea" id="RHEA-COMP:9565"/>
        <dbReference type="Rhea" id="RHEA-COMP:9566"/>
        <dbReference type="ChEBI" id="CHEBI:15378"/>
        <dbReference type="ChEBI" id="CHEBI:16389"/>
        <dbReference type="ChEBI" id="CHEBI:17976"/>
        <dbReference type="ChEBI" id="CHEBI:57540"/>
        <dbReference type="ChEBI" id="CHEBI:57945"/>
        <dbReference type="EC" id="7.1.1.2"/>
    </reaction>
</comment>
<keyword evidence="14 16" id="KW-0472">Membrane</keyword>
<evidence type="ECO:0000256" key="11">
    <source>
        <dbReference type="ARBA" id="ARBA00023027"/>
    </source>
</evidence>
<evidence type="ECO:0000256" key="1">
    <source>
        <dbReference type="ARBA" id="ARBA00004448"/>
    </source>
</evidence>
<feature type="domain" description="NADH-Ubiquinone oxidoreductase (complex I) chain 5 N-terminal" evidence="19">
    <location>
        <begin position="40"/>
        <end position="88"/>
    </location>
</feature>
<dbReference type="InterPro" id="IPR010934">
    <property type="entry name" value="NADH_DH_su5_C"/>
</dbReference>
<feature type="domain" description="NADH dehydrogenase subunit 5 C-terminal" evidence="20">
    <location>
        <begin position="389"/>
        <end position="567"/>
    </location>
</feature>